<dbReference type="PANTHER" id="PTHR37299">
    <property type="entry name" value="TRANSCRIPTIONAL REGULATOR-RELATED"/>
    <property type="match status" value="1"/>
</dbReference>
<keyword evidence="4" id="KW-1185">Reference proteome</keyword>
<feature type="transmembrane region" description="Helical" evidence="1">
    <location>
        <begin position="72"/>
        <end position="94"/>
    </location>
</feature>
<proteinExistence type="predicted"/>
<dbReference type="SMART" id="SM00850">
    <property type="entry name" value="LytTR"/>
    <property type="match status" value="1"/>
</dbReference>
<feature type="transmembrane region" description="Helical" evidence="1">
    <location>
        <begin position="6"/>
        <end position="24"/>
    </location>
</feature>
<evidence type="ECO:0000259" key="2">
    <source>
        <dbReference type="PROSITE" id="PS50930"/>
    </source>
</evidence>
<keyword evidence="1" id="KW-0472">Membrane</keyword>
<dbReference type="PANTHER" id="PTHR37299:SF1">
    <property type="entry name" value="STAGE 0 SPORULATION PROTEIN A HOMOLOG"/>
    <property type="match status" value="1"/>
</dbReference>
<feature type="transmembrane region" description="Helical" evidence="1">
    <location>
        <begin position="33"/>
        <end position="52"/>
    </location>
</feature>
<dbReference type="Proteomes" id="UP001500507">
    <property type="component" value="Unassembled WGS sequence"/>
</dbReference>
<keyword evidence="1" id="KW-1133">Transmembrane helix</keyword>
<gene>
    <name evidence="3" type="ORF">GCM10009117_11250</name>
</gene>
<feature type="domain" description="HTH LytTR-type" evidence="2">
    <location>
        <begin position="114"/>
        <end position="213"/>
    </location>
</feature>
<reference evidence="3 4" key="1">
    <citation type="journal article" date="2019" name="Int. J. Syst. Evol. Microbiol.">
        <title>The Global Catalogue of Microorganisms (GCM) 10K type strain sequencing project: providing services to taxonomists for standard genome sequencing and annotation.</title>
        <authorList>
            <consortium name="The Broad Institute Genomics Platform"/>
            <consortium name="The Broad Institute Genome Sequencing Center for Infectious Disease"/>
            <person name="Wu L."/>
            <person name="Ma J."/>
        </authorList>
    </citation>
    <scope>NUCLEOTIDE SEQUENCE [LARGE SCALE GENOMIC DNA]</scope>
    <source>
        <strain evidence="3 4">JCM 16082</strain>
    </source>
</reference>
<dbReference type="PROSITE" id="PS50930">
    <property type="entry name" value="HTH_LYTTR"/>
    <property type="match status" value="1"/>
</dbReference>
<comment type="caution">
    <text evidence="3">The sequence shown here is derived from an EMBL/GenBank/DDBJ whole genome shotgun (WGS) entry which is preliminary data.</text>
</comment>
<evidence type="ECO:0000313" key="3">
    <source>
        <dbReference type="EMBL" id="GAA0871979.1"/>
    </source>
</evidence>
<sequence length="218" mass="25230">MLSAIGITVISICILMIGYLRLGACTRFPVKEFILFTALFTGIRFTFIYFFLSNHLPSYTVFHYPRRALPFTMFSSAGLLFLGYSYAIYQWGLAAREKYKERFKESGQKLEQPIKLRCGGKTIYVLSQDILYLNANGEYVDYNTLSRKYTCFKRLKVAEAEMNPLGFIRTHRSYIINPNYVEAVALTEVTLKGNISIPLSKKYKVEVHTFLENLLKRE</sequence>
<keyword evidence="1" id="KW-0812">Transmembrane</keyword>
<dbReference type="InterPro" id="IPR046947">
    <property type="entry name" value="LytR-like"/>
</dbReference>
<organism evidence="3 4">
    <name type="scientific">Gangjinia marincola</name>
    <dbReference type="NCBI Taxonomy" id="578463"/>
    <lineage>
        <taxon>Bacteria</taxon>
        <taxon>Pseudomonadati</taxon>
        <taxon>Bacteroidota</taxon>
        <taxon>Flavobacteriia</taxon>
        <taxon>Flavobacteriales</taxon>
        <taxon>Flavobacteriaceae</taxon>
        <taxon>Gangjinia</taxon>
    </lineage>
</organism>
<evidence type="ECO:0000256" key="1">
    <source>
        <dbReference type="SAM" id="Phobius"/>
    </source>
</evidence>
<name>A0ABN1MFQ1_9FLAO</name>
<dbReference type="InterPro" id="IPR007492">
    <property type="entry name" value="LytTR_DNA-bd_dom"/>
</dbReference>
<dbReference type="Gene3D" id="2.40.50.1020">
    <property type="entry name" value="LytTr DNA-binding domain"/>
    <property type="match status" value="1"/>
</dbReference>
<accession>A0ABN1MFQ1</accession>
<protein>
    <recommendedName>
        <fullName evidence="2">HTH LytTR-type domain-containing protein</fullName>
    </recommendedName>
</protein>
<dbReference type="EMBL" id="BAAAFG010000012">
    <property type="protein sequence ID" value="GAA0871979.1"/>
    <property type="molecule type" value="Genomic_DNA"/>
</dbReference>
<dbReference type="Pfam" id="PF04397">
    <property type="entry name" value="LytTR"/>
    <property type="match status" value="1"/>
</dbReference>
<evidence type="ECO:0000313" key="4">
    <source>
        <dbReference type="Proteomes" id="UP001500507"/>
    </source>
</evidence>